<dbReference type="Pfam" id="PF01636">
    <property type="entry name" value="APH"/>
    <property type="match status" value="1"/>
</dbReference>
<dbReference type="Gene3D" id="3.30.200.20">
    <property type="entry name" value="Phosphorylase Kinase, domain 1"/>
    <property type="match status" value="1"/>
</dbReference>
<reference evidence="4 5" key="1">
    <citation type="journal article" date="2018" name="Nat. Biotechnol.">
        <title>A standardized bacterial taxonomy based on genome phylogeny substantially revises the tree of life.</title>
        <authorList>
            <person name="Parks D.H."/>
            <person name="Chuvochina M."/>
            <person name="Waite D.W."/>
            <person name="Rinke C."/>
            <person name="Skarshewski A."/>
            <person name="Chaumeil P.A."/>
            <person name="Hugenholtz P."/>
        </authorList>
    </citation>
    <scope>NUCLEOTIDE SEQUENCE [LARGE SCALE GENOMIC DNA]</scope>
    <source>
        <strain evidence="4">UBA9360</strain>
    </source>
</reference>
<keyword evidence="4" id="KW-0808">Transferase</keyword>
<dbReference type="EMBL" id="DMUP01000121">
    <property type="protein sequence ID" value="HAR56202.1"/>
    <property type="molecule type" value="Genomic_DNA"/>
</dbReference>
<keyword evidence="1" id="KW-0547">Nucleotide-binding</keyword>
<dbReference type="Proteomes" id="UP000262878">
    <property type="component" value="Unassembled WGS sequence"/>
</dbReference>
<dbReference type="PANTHER" id="PTHR33540">
    <property type="entry name" value="TRNA THREONYLCARBAMOYLADENOSINE BIOSYNTHESIS PROTEIN TSAE"/>
    <property type="match status" value="1"/>
</dbReference>
<keyword evidence="4" id="KW-0418">Kinase</keyword>
<dbReference type="InterPro" id="IPR011009">
    <property type="entry name" value="Kinase-like_dom_sf"/>
</dbReference>
<evidence type="ECO:0000259" key="3">
    <source>
        <dbReference type="Pfam" id="PF01636"/>
    </source>
</evidence>
<evidence type="ECO:0000256" key="2">
    <source>
        <dbReference type="ARBA" id="ARBA00022840"/>
    </source>
</evidence>
<name>A0A348WNU0_9GAMM</name>
<sequence length="332" mass="38219">MEDSREIGLAAWCEAQTGYPQTQLEVVSGDASFRRYFRASDGQRSLIAVDCPPDKEDMRPFLLVADAYQAANIPVPLVLNVDLKQGYMLQTDLGHTVLLSKLQAQNARQYYDQALSILPRIMGVTATAEGDLPRFDRALLDRELALFKDWLLMQHLDLDWDDRDDELWSEFCELIVSNAFAQPQVGVHRDYHSRNLMVTPKGLGVIDFQDAVIGPITYDAVSLLRDCYIEWPDELVDELSQRLRSQLQEDGLLSADIEPEQWQRWFDWMGLQRHTKAAGIFARLAHRDDKTGYLKDVPRTLGYLSKVSARYPELSNYHQWLTQRIIPKWENS</sequence>
<dbReference type="AlphaFoldDB" id="A0A348WNU0"/>
<keyword evidence="2" id="KW-0067">ATP-binding</keyword>
<organism evidence="4 5">
    <name type="scientific">Idiomarina baltica</name>
    <dbReference type="NCBI Taxonomy" id="190892"/>
    <lineage>
        <taxon>Bacteria</taxon>
        <taxon>Pseudomonadati</taxon>
        <taxon>Pseudomonadota</taxon>
        <taxon>Gammaproteobacteria</taxon>
        <taxon>Alteromonadales</taxon>
        <taxon>Idiomarinaceae</taxon>
        <taxon>Idiomarina</taxon>
    </lineage>
</organism>
<proteinExistence type="predicted"/>
<gene>
    <name evidence="4" type="ORF">DCR58_05370</name>
</gene>
<evidence type="ECO:0000313" key="4">
    <source>
        <dbReference type="EMBL" id="HAR56202.1"/>
    </source>
</evidence>
<dbReference type="STRING" id="314276.OS145_07866"/>
<dbReference type="GO" id="GO:0005524">
    <property type="term" value="F:ATP binding"/>
    <property type="evidence" value="ECO:0007669"/>
    <property type="project" value="UniProtKB-KW"/>
</dbReference>
<dbReference type="InterPro" id="IPR002575">
    <property type="entry name" value="Aminoglycoside_PTrfase"/>
</dbReference>
<comment type="caution">
    <text evidence="4">The sequence shown here is derived from an EMBL/GenBank/DDBJ whole genome shotgun (WGS) entry which is preliminary data.</text>
</comment>
<dbReference type="SUPFAM" id="SSF56112">
    <property type="entry name" value="Protein kinase-like (PK-like)"/>
    <property type="match status" value="1"/>
</dbReference>
<evidence type="ECO:0000313" key="5">
    <source>
        <dbReference type="Proteomes" id="UP000262878"/>
    </source>
</evidence>
<dbReference type="PANTHER" id="PTHR33540:SF1">
    <property type="entry name" value="N-ACETYLMURAMATE_N-ACETYLGLUCOSAMINE KINASE"/>
    <property type="match status" value="1"/>
</dbReference>
<feature type="domain" description="Aminoglycoside phosphotransferase" evidence="3">
    <location>
        <begin position="24"/>
        <end position="243"/>
    </location>
</feature>
<dbReference type="Gene3D" id="3.90.1200.10">
    <property type="match status" value="1"/>
</dbReference>
<protein>
    <submittedName>
        <fullName evidence="4">Serine/threonine protein kinase</fullName>
    </submittedName>
</protein>
<evidence type="ECO:0000256" key="1">
    <source>
        <dbReference type="ARBA" id="ARBA00022741"/>
    </source>
</evidence>
<dbReference type="GO" id="GO:0004674">
    <property type="term" value="F:protein serine/threonine kinase activity"/>
    <property type="evidence" value="ECO:0007669"/>
    <property type="project" value="UniProtKB-KW"/>
</dbReference>
<keyword evidence="4" id="KW-0723">Serine/threonine-protein kinase</keyword>
<accession>A0A348WNU0</accession>